<dbReference type="InterPro" id="IPR008257">
    <property type="entry name" value="Pept_M19"/>
</dbReference>
<dbReference type="GO" id="GO:0006508">
    <property type="term" value="P:proteolysis"/>
    <property type="evidence" value="ECO:0007669"/>
    <property type="project" value="InterPro"/>
</dbReference>
<dbReference type="PANTHER" id="PTHR10443">
    <property type="entry name" value="MICROSOMAL DIPEPTIDASE"/>
    <property type="match status" value="1"/>
</dbReference>
<reference evidence="1 2" key="1">
    <citation type="submission" date="2018-07" db="EMBL/GenBank/DDBJ databases">
        <title>Genomic Encyclopedia of Type Strains, Phase IV (KMG-IV): sequencing the most valuable type-strain genomes for metagenomic binning, comparative biology and taxonomic classification.</title>
        <authorList>
            <person name="Goeker M."/>
        </authorList>
    </citation>
    <scope>NUCLEOTIDE SEQUENCE [LARGE SCALE GENOMIC DNA]</scope>
    <source>
        <strain evidence="1 2">DSM 25281</strain>
    </source>
</reference>
<dbReference type="EMBL" id="QQAY01000001">
    <property type="protein sequence ID" value="RDI47378.1"/>
    <property type="molecule type" value="Genomic_DNA"/>
</dbReference>
<dbReference type="PANTHER" id="PTHR10443:SF12">
    <property type="entry name" value="DIPEPTIDASE"/>
    <property type="match status" value="1"/>
</dbReference>
<dbReference type="Proteomes" id="UP000255326">
    <property type="component" value="Unassembled WGS sequence"/>
</dbReference>
<comment type="caution">
    <text evidence="1">The sequence shown here is derived from an EMBL/GenBank/DDBJ whole genome shotgun (WGS) entry which is preliminary data.</text>
</comment>
<protein>
    <submittedName>
        <fullName evidence="1">Membrane dipeptidase</fullName>
    </submittedName>
</protein>
<dbReference type="PROSITE" id="PS51365">
    <property type="entry name" value="RENAL_DIPEPTIDASE_2"/>
    <property type="match status" value="1"/>
</dbReference>
<dbReference type="CDD" id="cd01301">
    <property type="entry name" value="rDP_like"/>
    <property type="match status" value="1"/>
</dbReference>
<evidence type="ECO:0000313" key="1">
    <source>
        <dbReference type="EMBL" id="RDI47378.1"/>
    </source>
</evidence>
<dbReference type="GO" id="GO:0070573">
    <property type="term" value="F:metallodipeptidase activity"/>
    <property type="evidence" value="ECO:0007669"/>
    <property type="project" value="InterPro"/>
</dbReference>
<dbReference type="Gene3D" id="3.20.20.140">
    <property type="entry name" value="Metal-dependent hydrolases"/>
    <property type="match status" value="1"/>
</dbReference>
<keyword evidence="2" id="KW-1185">Reference proteome</keyword>
<dbReference type="RefSeq" id="WP_114743603.1">
    <property type="nucleotide sequence ID" value="NZ_QQAY01000001.1"/>
</dbReference>
<dbReference type="AlphaFoldDB" id="A0A370GUL9"/>
<dbReference type="Pfam" id="PF01244">
    <property type="entry name" value="Peptidase_M19"/>
    <property type="match status" value="1"/>
</dbReference>
<dbReference type="OrthoDB" id="9804920at2"/>
<dbReference type="SUPFAM" id="SSF51556">
    <property type="entry name" value="Metallo-dependent hydrolases"/>
    <property type="match status" value="1"/>
</dbReference>
<dbReference type="InterPro" id="IPR032466">
    <property type="entry name" value="Metal_Hydrolase"/>
</dbReference>
<gene>
    <name evidence="1" type="ORF">DFR59_10133</name>
</gene>
<proteinExistence type="predicted"/>
<sequence length="307" mass="34548">MKIFDAHCDVLSQMLKYPGISFQTGSTLHITYEQLLKTGSKVQCFAIFISPCIHPMMRFQAAIEMIDIFYEKILAPNSEMKLILNREDIFSLKENEIGAVLTVEGCEAIQEDLIKLNTLYRLGVRSVGLTWNFANAAADGAMESRGGGLTQFGRQTVERLNQLGIWTDVSHLSEKAFWDVLQLAEFPIASHSNPYTLCPHPRNLRDHQIKALIERNSVIGVTFVPEFVVQDGNAKINDILKLVDYICSLGGVKNIGFGSDFDGIDKTIKGLSSYKDYASLVNELEKHFTSEEVEGFLFYNFAERFPQ</sequence>
<organism evidence="1 2">
    <name type="scientific">Falsibacillus pallidus</name>
    <dbReference type="NCBI Taxonomy" id="493781"/>
    <lineage>
        <taxon>Bacteria</taxon>
        <taxon>Bacillati</taxon>
        <taxon>Bacillota</taxon>
        <taxon>Bacilli</taxon>
        <taxon>Bacillales</taxon>
        <taxon>Bacillaceae</taxon>
        <taxon>Falsibacillus</taxon>
    </lineage>
</organism>
<evidence type="ECO:0000313" key="2">
    <source>
        <dbReference type="Proteomes" id="UP000255326"/>
    </source>
</evidence>
<accession>A0A370GUL9</accession>
<name>A0A370GUL9_9BACI</name>